<feature type="region of interest" description="Disordered" evidence="3">
    <location>
        <begin position="195"/>
        <end position="215"/>
    </location>
</feature>
<keyword evidence="4" id="KW-1133">Transmembrane helix</keyword>
<dbReference type="STRING" id="1817828.A2722_00445"/>
<sequence>MRKRELEDKTAIVTGGASGIGLAVVGVFLREGASVILVDINRGALEAMAGEIEVPEGQSLLRFPVDISKQARVKELFQEEACQRADILVNNAGIGRSYSCTAENADAIWEEVLGVNLHGQRFMTEEFLRLPHRDGKNVVFITTVHTAQAFKGDAPYDASKLGLLGYMRSIALDYGEHRVRMNAVAPGFISPTKITPGNSDPEAVRQGGKKIPLGRTGTPQEVAEVCVFLASDRASYIHGAEFRVDGGLSVITPLHVPLY</sequence>
<evidence type="ECO:0000256" key="3">
    <source>
        <dbReference type="SAM" id="MobiDB-lite"/>
    </source>
</evidence>
<protein>
    <recommendedName>
        <fullName evidence="7">Short-chain dehydrogenase</fullName>
    </recommendedName>
</protein>
<evidence type="ECO:0008006" key="7">
    <source>
        <dbReference type="Google" id="ProtNLM"/>
    </source>
</evidence>
<dbReference type="Proteomes" id="UP000178377">
    <property type="component" value="Unassembled WGS sequence"/>
</dbReference>
<name>A0A1F5PHQ9_9BACT</name>
<dbReference type="PANTHER" id="PTHR42760:SF133">
    <property type="entry name" value="3-OXOACYL-[ACYL-CARRIER-PROTEIN] REDUCTASE"/>
    <property type="match status" value="1"/>
</dbReference>
<dbReference type="CDD" id="cd05233">
    <property type="entry name" value="SDR_c"/>
    <property type="match status" value="1"/>
</dbReference>
<dbReference type="PANTHER" id="PTHR42760">
    <property type="entry name" value="SHORT-CHAIN DEHYDROGENASES/REDUCTASES FAMILY MEMBER"/>
    <property type="match status" value="1"/>
</dbReference>
<dbReference type="AlphaFoldDB" id="A0A1F5PHQ9"/>
<gene>
    <name evidence="5" type="ORF">A2722_00445</name>
</gene>
<evidence type="ECO:0000313" key="5">
    <source>
        <dbReference type="EMBL" id="OGE89192.1"/>
    </source>
</evidence>
<comment type="caution">
    <text evidence="5">The sequence shown here is derived from an EMBL/GenBank/DDBJ whole genome shotgun (WGS) entry which is preliminary data.</text>
</comment>
<dbReference type="InterPro" id="IPR002347">
    <property type="entry name" value="SDR_fam"/>
</dbReference>
<dbReference type="EMBL" id="MFEO01000026">
    <property type="protein sequence ID" value="OGE89192.1"/>
    <property type="molecule type" value="Genomic_DNA"/>
</dbReference>
<evidence type="ECO:0000256" key="1">
    <source>
        <dbReference type="ARBA" id="ARBA00006484"/>
    </source>
</evidence>
<accession>A0A1F5PHQ9</accession>
<dbReference type="GO" id="GO:0016616">
    <property type="term" value="F:oxidoreductase activity, acting on the CH-OH group of donors, NAD or NADP as acceptor"/>
    <property type="evidence" value="ECO:0007669"/>
    <property type="project" value="TreeGrafter"/>
</dbReference>
<proteinExistence type="inferred from homology"/>
<organism evidence="5 6">
    <name type="scientific">Candidatus Doudnabacteria bacterium RIFCSPHIGHO2_01_FULL_50_11</name>
    <dbReference type="NCBI Taxonomy" id="1817828"/>
    <lineage>
        <taxon>Bacteria</taxon>
        <taxon>Candidatus Doudnaibacteriota</taxon>
    </lineage>
</organism>
<feature type="transmembrane region" description="Helical" evidence="4">
    <location>
        <begin position="12"/>
        <end position="29"/>
    </location>
</feature>
<dbReference type="PRINTS" id="PR00081">
    <property type="entry name" value="GDHRDH"/>
</dbReference>
<keyword evidence="4" id="KW-0812">Transmembrane</keyword>
<dbReference type="Pfam" id="PF13561">
    <property type="entry name" value="adh_short_C2"/>
    <property type="match status" value="1"/>
</dbReference>
<dbReference type="Gene3D" id="3.40.50.720">
    <property type="entry name" value="NAD(P)-binding Rossmann-like Domain"/>
    <property type="match status" value="1"/>
</dbReference>
<dbReference type="InterPro" id="IPR036291">
    <property type="entry name" value="NAD(P)-bd_dom_sf"/>
</dbReference>
<evidence type="ECO:0000313" key="6">
    <source>
        <dbReference type="Proteomes" id="UP000178377"/>
    </source>
</evidence>
<reference evidence="5 6" key="1">
    <citation type="journal article" date="2016" name="Nat. Commun.">
        <title>Thousands of microbial genomes shed light on interconnected biogeochemical processes in an aquifer system.</title>
        <authorList>
            <person name="Anantharaman K."/>
            <person name="Brown C.T."/>
            <person name="Hug L.A."/>
            <person name="Sharon I."/>
            <person name="Castelle C.J."/>
            <person name="Probst A.J."/>
            <person name="Thomas B.C."/>
            <person name="Singh A."/>
            <person name="Wilkins M.J."/>
            <person name="Karaoz U."/>
            <person name="Brodie E.L."/>
            <person name="Williams K.H."/>
            <person name="Hubbard S.S."/>
            <person name="Banfield J.F."/>
        </authorList>
    </citation>
    <scope>NUCLEOTIDE SEQUENCE [LARGE SCALE GENOMIC DNA]</scope>
</reference>
<dbReference type="FunFam" id="3.40.50.720:FF:000084">
    <property type="entry name" value="Short-chain dehydrogenase reductase"/>
    <property type="match status" value="1"/>
</dbReference>
<evidence type="ECO:0000256" key="4">
    <source>
        <dbReference type="SAM" id="Phobius"/>
    </source>
</evidence>
<dbReference type="PRINTS" id="PR00080">
    <property type="entry name" value="SDRFAMILY"/>
</dbReference>
<dbReference type="SUPFAM" id="SSF51735">
    <property type="entry name" value="NAD(P)-binding Rossmann-fold domains"/>
    <property type="match status" value="1"/>
</dbReference>
<evidence type="ECO:0000256" key="2">
    <source>
        <dbReference type="ARBA" id="ARBA00023002"/>
    </source>
</evidence>
<keyword evidence="4" id="KW-0472">Membrane</keyword>
<comment type="similarity">
    <text evidence="1">Belongs to the short-chain dehydrogenases/reductases (SDR) family.</text>
</comment>
<keyword evidence="2" id="KW-0560">Oxidoreductase</keyword>